<dbReference type="Proteomes" id="UP000830326">
    <property type="component" value="Plasmid unnamed1"/>
</dbReference>
<keyword evidence="2" id="KW-0472">Membrane</keyword>
<name>A0ABY4HH50_9BACI</name>
<dbReference type="EMBL" id="CP095076">
    <property type="protein sequence ID" value="UOR14084.1"/>
    <property type="molecule type" value="Genomic_DNA"/>
</dbReference>
<organism evidence="3 4">
    <name type="scientific">Halobacillus amylolyticus</name>
    <dbReference type="NCBI Taxonomy" id="2932259"/>
    <lineage>
        <taxon>Bacteria</taxon>
        <taxon>Bacillati</taxon>
        <taxon>Bacillota</taxon>
        <taxon>Bacilli</taxon>
        <taxon>Bacillales</taxon>
        <taxon>Bacillaceae</taxon>
        <taxon>Halobacillus</taxon>
    </lineage>
</organism>
<protein>
    <submittedName>
        <fullName evidence="3">TrsD</fullName>
    </submittedName>
</protein>
<feature type="transmembrane region" description="Helical" evidence="2">
    <location>
        <begin position="30"/>
        <end position="58"/>
    </location>
</feature>
<evidence type="ECO:0000256" key="2">
    <source>
        <dbReference type="SAM" id="Phobius"/>
    </source>
</evidence>
<feature type="coiled-coil region" evidence="1">
    <location>
        <begin position="217"/>
        <end position="244"/>
    </location>
</feature>
<keyword evidence="1" id="KW-0175">Coiled coil</keyword>
<evidence type="ECO:0000313" key="4">
    <source>
        <dbReference type="Proteomes" id="UP000830326"/>
    </source>
</evidence>
<keyword evidence="3" id="KW-0614">Plasmid</keyword>
<sequence>MSRELFTDRKERLRQEGKVELPMNIDSKKYLIGSLAFLDLLILAPAVMLSVAIVIVYYVMTGSVNQVIIIISLTPTMIMLILQVSKHPERKNISLLQYKLLWRMNYKRRVKDFYYSKGAMTMATTKEGAGDTRVKIPVKNIANGCIETKDNRLVKIIEVSSINLSLMNEIDQDDVLVSYQNFINELEEKQIQVEQIAQPINLASYSAWIKETGREDRATLRKVKEAYMEQIEDIQKNKSMVTRKRYVSISVPNKANAYDTIEMKANHIQFKLENMLSGYEKLTANILKNDDLIRLIYTCIDFENAQSQGEGIVKKAKSQSPVVVGKDTSKELDELVRKRASETFK</sequence>
<keyword evidence="4" id="KW-1185">Reference proteome</keyword>
<accession>A0ABY4HH50</accession>
<evidence type="ECO:0000256" key="1">
    <source>
        <dbReference type="SAM" id="Coils"/>
    </source>
</evidence>
<dbReference type="RefSeq" id="WP_245036169.1">
    <property type="nucleotide sequence ID" value="NZ_CP095076.1"/>
</dbReference>
<gene>
    <name evidence="3" type="ORF">MUO15_21245</name>
</gene>
<keyword evidence="2" id="KW-1133">Transmembrane helix</keyword>
<geneLocation type="plasmid" evidence="3 4">
    <name>unnamed1</name>
</geneLocation>
<proteinExistence type="predicted"/>
<feature type="transmembrane region" description="Helical" evidence="2">
    <location>
        <begin position="64"/>
        <end position="82"/>
    </location>
</feature>
<reference evidence="3" key="1">
    <citation type="submission" date="2022-04" db="EMBL/GenBank/DDBJ databases">
        <title>Halobacillus sp. isolated from saltern.</title>
        <authorList>
            <person name="Won M."/>
            <person name="Lee C.-M."/>
            <person name="Woen H.-Y."/>
            <person name="Kwon S.-W."/>
        </authorList>
    </citation>
    <scope>NUCLEOTIDE SEQUENCE</scope>
    <source>
        <strain evidence="3">SSHM10-5</strain>
        <plasmid evidence="3">unnamed1</plasmid>
    </source>
</reference>
<evidence type="ECO:0000313" key="3">
    <source>
        <dbReference type="EMBL" id="UOR14084.1"/>
    </source>
</evidence>
<keyword evidence="2" id="KW-0812">Transmembrane</keyword>